<gene>
    <name evidence="1" type="ORF">KIY12_04210</name>
</gene>
<dbReference type="AlphaFoldDB" id="A0A8J7YWY1"/>
<dbReference type="Proteomes" id="UP000750197">
    <property type="component" value="Unassembled WGS sequence"/>
</dbReference>
<dbReference type="EMBL" id="JAHEAC010000026">
    <property type="protein sequence ID" value="MBX8643911.1"/>
    <property type="molecule type" value="Genomic_DNA"/>
</dbReference>
<comment type="caution">
    <text evidence="1">The sequence shown here is derived from an EMBL/GenBank/DDBJ whole genome shotgun (WGS) entry which is preliminary data.</text>
</comment>
<accession>A0A8J7YWY1</accession>
<evidence type="ECO:0008006" key="3">
    <source>
        <dbReference type="Google" id="ProtNLM"/>
    </source>
</evidence>
<protein>
    <recommendedName>
        <fullName evidence="3">DUF1292 domain-containing protein</fullName>
    </recommendedName>
</protein>
<proteinExistence type="predicted"/>
<evidence type="ECO:0000313" key="2">
    <source>
        <dbReference type="Proteomes" id="UP000750197"/>
    </source>
</evidence>
<evidence type="ECO:0000313" key="1">
    <source>
        <dbReference type="EMBL" id="MBX8643911.1"/>
    </source>
</evidence>
<reference evidence="1" key="1">
    <citation type="submission" date="2021-05" db="EMBL/GenBank/DDBJ databases">
        <title>Genomic insights into ecological role and evolution of a novel Thermoplasmata order Candidatus Sysuiplasmatales.</title>
        <authorList>
            <person name="Yuan Y."/>
        </authorList>
    </citation>
    <scope>NUCLEOTIDE SEQUENCE</scope>
    <source>
        <strain evidence="1">TUT19-bin139</strain>
    </source>
</reference>
<organism evidence="1 2">
    <name type="scientific">Candidatus Sysuiplasma superficiale</name>
    <dbReference type="NCBI Taxonomy" id="2823368"/>
    <lineage>
        <taxon>Archaea</taxon>
        <taxon>Methanobacteriati</taxon>
        <taxon>Thermoplasmatota</taxon>
        <taxon>Thermoplasmata</taxon>
        <taxon>Candidatus Sysuiplasmatales</taxon>
        <taxon>Candidatus Sysuiplasmataceae</taxon>
        <taxon>Candidatus Sysuiplasma</taxon>
    </lineage>
</organism>
<name>A0A8J7YWY1_9ARCH</name>
<sequence>MEKEGGVMMSIKVIELDSTTTETLDFHVVKHRHWVIVKIYSNGSEGSVFILNEDEMKSIQDQVKGIEF</sequence>